<accession>A0ABR7X1X5</accession>
<name>A0ABR7X1X5_9SPHI</name>
<feature type="domain" description="N6 adenine-specific DNA methyltransferase N-terminal" evidence="11">
    <location>
        <begin position="7"/>
        <end position="151"/>
    </location>
</feature>
<evidence type="ECO:0000256" key="7">
    <source>
        <dbReference type="ARBA" id="ARBA00047942"/>
    </source>
</evidence>
<keyword evidence="6" id="KW-0680">Restriction system</keyword>
<sequence length="690" mass="78588">MITKQALGSTLFGMADILRDKVEDYKAYILSLLFFKRLSDNYEWENENGIKEFFAEHHREPTAKEKSIIINKKHDFKIPEGCFWRDVREATIDKKNEALHKAVTGIAEANVDKDGRFFLKGVINTVRWNEPAPDGSGGKKLSPEVISLLVSYLDAVDLSNKNATVDILGDAYEYLIKRFADENKGGTTAGQFYTPQEVVDIIVRYLKPQKGNVVYDPTCGSGGFLISAAKYCHANYGNPKAIRLNGQEDVWNTWAIANINMILHGLDAKIEKGDTLLQPKFRDEDNELAIKKFDLVMANFPFSQENWWKNGEPKKDAKGKTINKKDGSPQLEYPGKEDFKDPFERFIYGIPPFSNGDFAFLQHIVSSLKEGGKAGVVCPQGVLFRGQPAKTEEEDGQNRKADDEYLIRRGFLQGPIDSDGESKELHNIIDAIVVLPGNLFYGTTIPGSILFIDKNKPKHRKDKVLMVYAAKEGWFKEKPNMNELQPHDMLRISTILESWGDLEIAKEWIATQKVRLWALIQEDLGYKLSEIEEDYHEDINSYSERIDKLRKSLASKEAEGKKPTKSELNTLGTLNAALEKLLNQKADKIMDTHDLAAKERKAIDDVERELITVLQDPELWKRYFSIVDMQELEENEFNLYIPRYVDTFEPEEQIDLKKALSEFKATMKAESALDNSIVELLDAISQYDQK</sequence>
<comment type="catalytic activity">
    <reaction evidence="7">
        <text>a 2'-deoxyadenosine in DNA + S-adenosyl-L-methionine = an N(6)-methyl-2'-deoxyadenosine in DNA + S-adenosyl-L-homocysteine + H(+)</text>
        <dbReference type="Rhea" id="RHEA:15197"/>
        <dbReference type="Rhea" id="RHEA-COMP:12418"/>
        <dbReference type="Rhea" id="RHEA-COMP:12419"/>
        <dbReference type="ChEBI" id="CHEBI:15378"/>
        <dbReference type="ChEBI" id="CHEBI:57856"/>
        <dbReference type="ChEBI" id="CHEBI:59789"/>
        <dbReference type="ChEBI" id="CHEBI:90615"/>
        <dbReference type="ChEBI" id="CHEBI:90616"/>
        <dbReference type="EC" id="2.1.1.72"/>
    </reaction>
</comment>
<proteinExistence type="inferred from homology"/>
<dbReference type="Gene3D" id="3.40.50.150">
    <property type="entry name" value="Vaccinia Virus protein VP39"/>
    <property type="match status" value="1"/>
</dbReference>
<dbReference type="PANTHER" id="PTHR42933:SF3">
    <property type="entry name" value="TYPE I RESTRICTION ENZYME MJAVIII METHYLASE SUBUNIT"/>
    <property type="match status" value="1"/>
</dbReference>
<keyword evidence="8" id="KW-0175">Coiled coil</keyword>
<feature type="compositionally biased region" description="Basic and acidic residues" evidence="9">
    <location>
        <begin position="311"/>
        <end position="327"/>
    </location>
</feature>
<evidence type="ECO:0000259" key="10">
    <source>
        <dbReference type="Pfam" id="PF02384"/>
    </source>
</evidence>
<evidence type="ECO:0000256" key="4">
    <source>
        <dbReference type="ARBA" id="ARBA00022679"/>
    </source>
</evidence>
<evidence type="ECO:0000256" key="9">
    <source>
        <dbReference type="SAM" id="MobiDB-lite"/>
    </source>
</evidence>
<gene>
    <name evidence="12" type="ORF">IDJ75_04840</name>
</gene>
<keyword evidence="13" id="KW-1185">Reference proteome</keyword>
<dbReference type="InterPro" id="IPR003356">
    <property type="entry name" value="DNA_methylase_A-5"/>
</dbReference>
<evidence type="ECO:0000256" key="8">
    <source>
        <dbReference type="SAM" id="Coils"/>
    </source>
</evidence>
<evidence type="ECO:0000259" key="11">
    <source>
        <dbReference type="Pfam" id="PF12161"/>
    </source>
</evidence>
<keyword evidence="3 12" id="KW-0489">Methyltransferase</keyword>
<dbReference type="GO" id="GO:0032259">
    <property type="term" value="P:methylation"/>
    <property type="evidence" value="ECO:0007669"/>
    <property type="project" value="UniProtKB-KW"/>
</dbReference>
<dbReference type="PRINTS" id="PR00507">
    <property type="entry name" value="N12N6MTFRASE"/>
</dbReference>
<dbReference type="RefSeq" id="WP_191174458.1">
    <property type="nucleotide sequence ID" value="NZ_JACWMW010000001.1"/>
</dbReference>
<feature type="coiled-coil region" evidence="8">
    <location>
        <begin position="532"/>
        <end position="559"/>
    </location>
</feature>
<evidence type="ECO:0000256" key="3">
    <source>
        <dbReference type="ARBA" id="ARBA00022603"/>
    </source>
</evidence>
<dbReference type="Pfam" id="PF02384">
    <property type="entry name" value="N6_Mtase"/>
    <property type="match status" value="2"/>
</dbReference>
<evidence type="ECO:0000256" key="2">
    <source>
        <dbReference type="ARBA" id="ARBA00011900"/>
    </source>
</evidence>
<dbReference type="InterPro" id="IPR038333">
    <property type="entry name" value="T1MK-like_N_sf"/>
</dbReference>
<dbReference type="Pfam" id="PF12161">
    <property type="entry name" value="HsdM_N"/>
    <property type="match status" value="1"/>
</dbReference>
<dbReference type="Gene3D" id="1.20.1260.30">
    <property type="match status" value="1"/>
</dbReference>
<comment type="similarity">
    <text evidence="1">Belongs to the N(4)/N(6)-methyltransferase family.</text>
</comment>
<dbReference type="EMBL" id="JACWMW010000001">
    <property type="protein sequence ID" value="MBD1384596.1"/>
    <property type="molecule type" value="Genomic_DNA"/>
</dbReference>
<dbReference type="InterPro" id="IPR022749">
    <property type="entry name" value="D12N6_MeTrfase_N"/>
</dbReference>
<evidence type="ECO:0000256" key="1">
    <source>
        <dbReference type="ARBA" id="ARBA00006594"/>
    </source>
</evidence>
<dbReference type="PANTHER" id="PTHR42933">
    <property type="entry name" value="SLR6095 PROTEIN"/>
    <property type="match status" value="1"/>
</dbReference>
<keyword evidence="5" id="KW-0949">S-adenosyl-L-methionine</keyword>
<dbReference type="EC" id="2.1.1.72" evidence="2"/>
<feature type="domain" description="DNA methylase adenine-specific" evidence="10">
    <location>
        <begin position="427"/>
        <end position="503"/>
    </location>
</feature>
<feature type="region of interest" description="Disordered" evidence="9">
    <location>
        <begin position="309"/>
        <end position="335"/>
    </location>
</feature>
<organism evidence="12 13">
    <name type="scientific">Mucilaginibacter rigui</name>
    <dbReference type="NCBI Taxonomy" id="534635"/>
    <lineage>
        <taxon>Bacteria</taxon>
        <taxon>Pseudomonadati</taxon>
        <taxon>Bacteroidota</taxon>
        <taxon>Sphingobacteriia</taxon>
        <taxon>Sphingobacteriales</taxon>
        <taxon>Sphingobacteriaceae</taxon>
        <taxon>Mucilaginibacter</taxon>
    </lineage>
</organism>
<keyword evidence="4" id="KW-0808">Transferase</keyword>
<protein>
    <recommendedName>
        <fullName evidence="2">site-specific DNA-methyltransferase (adenine-specific)</fullName>
        <ecNumber evidence="2">2.1.1.72</ecNumber>
    </recommendedName>
</protein>
<dbReference type="InterPro" id="IPR029063">
    <property type="entry name" value="SAM-dependent_MTases_sf"/>
</dbReference>
<dbReference type="GO" id="GO:0008168">
    <property type="term" value="F:methyltransferase activity"/>
    <property type="evidence" value="ECO:0007669"/>
    <property type="project" value="UniProtKB-KW"/>
</dbReference>
<reference evidence="12 13" key="1">
    <citation type="submission" date="2020-09" db="EMBL/GenBank/DDBJ databases">
        <title>Novel species of Mucilaginibacter isolated from a glacier on the Tibetan Plateau.</title>
        <authorList>
            <person name="Liu Q."/>
            <person name="Xin Y.-H."/>
        </authorList>
    </citation>
    <scope>NUCLEOTIDE SEQUENCE [LARGE SCALE GENOMIC DNA]</scope>
    <source>
        <strain evidence="12 13">CGMCC 1.13878</strain>
    </source>
</reference>
<dbReference type="InterPro" id="IPR051537">
    <property type="entry name" value="DNA_Adenine_Mtase"/>
</dbReference>
<dbReference type="Proteomes" id="UP000618754">
    <property type="component" value="Unassembled WGS sequence"/>
</dbReference>
<evidence type="ECO:0000313" key="12">
    <source>
        <dbReference type="EMBL" id="MBD1384596.1"/>
    </source>
</evidence>
<dbReference type="SUPFAM" id="SSF53335">
    <property type="entry name" value="S-adenosyl-L-methionine-dependent methyltransferases"/>
    <property type="match status" value="1"/>
</dbReference>
<feature type="domain" description="DNA methylase adenine-specific" evidence="10">
    <location>
        <begin position="165"/>
        <end position="387"/>
    </location>
</feature>
<evidence type="ECO:0000313" key="13">
    <source>
        <dbReference type="Proteomes" id="UP000618754"/>
    </source>
</evidence>
<evidence type="ECO:0000256" key="6">
    <source>
        <dbReference type="ARBA" id="ARBA00022747"/>
    </source>
</evidence>
<comment type="caution">
    <text evidence="12">The sequence shown here is derived from an EMBL/GenBank/DDBJ whole genome shotgun (WGS) entry which is preliminary data.</text>
</comment>
<evidence type="ECO:0000256" key="5">
    <source>
        <dbReference type="ARBA" id="ARBA00022691"/>
    </source>
</evidence>